<dbReference type="OrthoDB" id="1734625at2759"/>
<dbReference type="Gene3D" id="3.30.70.270">
    <property type="match status" value="2"/>
</dbReference>
<proteinExistence type="predicted"/>
<dbReference type="PANTHER" id="PTHR24559">
    <property type="entry name" value="TRANSPOSON TY3-I GAG-POL POLYPROTEIN"/>
    <property type="match status" value="1"/>
</dbReference>
<evidence type="ECO:0000256" key="1">
    <source>
        <dbReference type="SAM" id="MobiDB-lite"/>
    </source>
</evidence>
<evidence type="ECO:0000259" key="2">
    <source>
        <dbReference type="Pfam" id="PF00078"/>
    </source>
</evidence>
<dbReference type="Proteomes" id="UP000325315">
    <property type="component" value="Unassembled WGS sequence"/>
</dbReference>
<dbReference type="SUPFAM" id="SSF56672">
    <property type="entry name" value="DNA/RNA polymerases"/>
    <property type="match status" value="1"/>
</dbReference>
<dbReference type="InterPro" id="IPR053134">
    <property type="entry name" value="RNA-dir_DNA_polymerase"/>
</dbReference>
<dbReference type="InterPro" id="IPR043502">
    <property type="entry name" value="DNA/RNA_pol_sf"/>
</dbReference>
<keyword evidence="4" id="KW-1185">Reference proteome</keyword>
<name>A0A5B6UUK7_9ROSI</name>
<protein>
    <submittedName>
        <fullName evidence="3">DNA/RNA polymerases superfamily protein</fullName>
    </submittedName>
</protein>
<dbReference type="AlphaFoldDB" id="A0A5B6UUK7"/>
<dbReference type="Pfam" id="PF00078">
    <property type="entry name" value="RVT_1"/>
    <property type="match status" value="1"/>
</dbReference>
<evidence type="ECO:0000313" key="4">
    <source>
        <dbReference type="Proteomes" id="UP000325315"/>
    </source>
</evidence>
<dbReference type="Gene3D" id="3.10.10.10">
    <property type="entry name" value="HIV Type 1 Reverse Transcriptase, subunit A, domain 1"/>
    <property type="match status" value="1"/>
</dbReference>
<reference evidence="4" key="1">
    <citation type="journal article" date="2019" name="Plant Biotechnol. J.">
        <title>Genome sequencing of the Australian wild diploid species Gossypium australe highlights disease resistance and delayed gland morphogenesis.</title>
        <authorList>
            <person name="Cai Y."/>
            <person name="Cai X."/>
            <person name="Wang Q."/>
            <person name="Wang P."/>
            <person name="Zhang Y."/>
            <person name="Cai C."/>
            <person name="Xu Y."/>
            <person name="Wang K."/>
            <person name="Zhou Z."/>
            <person name="Wang C."/>
            <person name="Geng S."/>
            <person name="Li B."/>
            <person name="Dong Q."/>
            <person name="Hou Y."/>
            <person name="Wang H."/>
            <person name="Ai P."/>
            <person name="Liu Z."/>
            <person name="Yi F."/>
            <person name="Sun M."/>
            <person name="An G."/>
            <person name="Cheng J."/>
            <person name="Zhang Y."/>
            <person name="Shi Q."/>
            <person name="Xie Y."/>
            <person name="Shi X."/>
            <person name="Chang Y."/>
            <person name="Huang F."/>
            <person name="Chen Y."/>
            <person name="Hong S."/>
            <person name="Mi L."/>
            <person name="Sun Q."/>
            <person name="Zhang L."/>
            <person name="Zhou B."/>
            <person name="Peng R."/>
            <person name="Zhang X."/>
            <person name="Liu F."/>
        </authorList>
    </citation>
    <scope>NUCLEOTIDE SEQUENCE [LARGE SCALE GENOMIC DNA]</scope>
    <source>
        <strain evidence="4">cv. PA1801</strain>
    </source>
</reference>
<dbReference type="PANTHER" id="PTHR24559:SF447">
    <property type="entry name" value="RNA-DIRECTED DNA POLYMERASE HOMOLOG"/>
    <property type="match status" value="1"/>
</dbReference>
<dbReference type="InterPro" id="IPR043128">
    <property type="entry name" value="Rev_trsase/Diguanyl_cyclase"/>
</dbReference>
<organism evidence="3 4">
    <name type="scientific">Gossypium australe</name>
    <dbReference type="NCBI Taxonomy" id="47621"/>
    <lineage>
        <taxon>Eukaryota</taxon>
        <taxon>Viridiplantae</taxon>
        <taxon>Streptophyta</taxon>
        <taxon>Embryophyta</taxon>
        <taxon>Tracheophyta</taxon>
        <taxon>Spermatophyta</taxon>
        <taxon>Magnoliopsida</taxon>
        <taxon>eudicotyledons</taxon>
        <taxon>Gunneridae</taxon>
        <taxon>Pentapetalae</taxon>
        <taxon>rosids</taxon>
        <taxon>malvids</taxon>
        <taxon>Malvales</taxon>
        <taxon>Malvaceae</taxon>
        <taxon>Malvoideae</taxon>
        <taxon>Gossypium</taxon>
    </lineage>
</organism>
<feature type="region of interest" description="Disordered" evidence="1">
    <location>
        <begin position="22"/>
        <end position="46"/>
    </location>
</feature>
<sequence>MEHYIRDCPRWVILARDQPATAAAPIPARERGHGRGNGGRGFGQRRATRVDIGGPTRVYTVSEPQTREAMDVITVHLGATRSFILRNVAREFGISVETSKLVVTVRSSLDYLELSFWGFDVIFGIDWLIEHQAKVNCEVNLVTLCCANGSNIVVDRNRSKLLSKEVSTLGAEKLVLNANSRGLRLDEIHAVSDFSDVFPEELSGIPLDREVEFGIEIYPGIVPVSIAPYHMAPKELKELKPGCRSCWSGVSFDRKKDETLRLCLDYRQLNKLTNKNKYPLLRIDYFFEQFQGASIFSNIDLIYRLMNAPAIFMDIMYRVFHSYLDRFVVVFIDDILVYSRSKDEHDEHLRVVVFLGHVISTKGIQVDPKRVKAIMDWKSVSVVRSFLGLVGFIAISPRGFHLLLLH</sequence>
<accession>A0A5B6UUK7</accession>
<dbReference type="InterPro" id="IPR000477">
    <property type="entry name" value="RT_dom"/>
</dbReference>
<evidence type="ECO:0000313" key="3">
    <source>
        <dbReference type="EMBL" id="KAA3461419.1"/>
    </source>
</evidence>
<comment type="caution">
    <text evidence="3">The sequence shown here is derived from an EMBL/GenBank/DDBJ whole genome shotgun (WGS) entry which is preliminary data.</text>
</comment>
<dbReference type="CDD" id="cd01647">
    <property type="entry name" value="RT_LTR"/>
    <property type="match status" value="1"/>
</dbReference>
<dbReference type="EMBL" id="SMMG02000009">
    <property type="protein sequence ID" value="KAA3461419.1"/>
    <property type="molecule type" value="Genomic_DNA"/>
</dbReference>
<gene>
    <name evidence="3" type="ORF">EPI10_027991</name>
</gene>
<feature type="domain" description="Reverse transcriptase" evidence="2">
    <location>
        <begin position="306"/>
        <end position="374"/>
    </location>
</feature>